<dbReference type="Gene3D" id="3.30.420.10">
    <property type="entry name" value="Ribonuclease H-like superfamily/Ribonuclease H"/>
    <property type="match status" value="1"/>
</dbReference>
<evidence type="ECO:0000313" key="2">
    <source>
        <dbReference type="Proteomes" id="UP001162162"/>
    </source>
</evidence>
<name>A0AAV8Z6J5_9CUCU</name>
<dbReference type="Proteomes" id="UP001162162">
    <property type="component" value="Unassembled WGS sequence"/>
</dbReference>
<dbReference type="EMBL" id="JAPWTK010000012">
    <property type="protein sequence ID" value="KAJ8959704.1"/>
    <property type="molecule type" value="Genomic_DNA"/>
</dbReference>
<dbReference type="PANTHER" id="PTHR47326:SF1">
    <property type="entry name" value="HTH PSQ-TYPE DOMAIN-CONTAINING PROTEIN"/>
    <property type="match status" value="1"/>
</dbReference>
<sequence length="422" mass="49633">MKDIILHSSTQSTDDRFMQQFVFFRLSFDLRGTAKFLIFWYPKYDQIHTSAIDKVIIKVCHKFARTQSIPISYSSRENPHWMREEHTQYLEKFMVGVIATQVLQLGDINKSFLIEEHPLENFIDRRLRETGTFYTNRNAGRQRFARNVRRASLRRASIKQSLGSPTLSTRRLGMLEDISQSSIWRILHEQSLYPFHAVKVQELLPTDFQKRLEFCRSLLQKHRDDTLILFTDESCFTKCGVFNLGNHHEWADGNPRAIVTRHSQFRFKINYWVGILGNSVLGAVELPSNLNSVNYVDFLRNGIQDLLDDVPLQDRVNIMNGAAPHYALRVRQWLKENYPERWMGGVLRLHNSGLPEAPDLNQIWKRLDFYLWGELKQSVYSRQALNIDDLRERVNTNILRIKLSYSVDAYSVDVLEKLRFNF</sequence>
<proteinExistence type="predicted"/>
<dbReference type="AlphaFoldDB" id="A0AAV8Z6J5"/>
<accession>A0AAV8Z6J5</accession>
<dbReference type="PANTHER" id="PTHR47326">
    <property type="entry name" value="TRANSPOSABLE ELEMENT TC3 TRANSPOSASE-LIKE PROTEIN"/>
    <property type="match status" value="1"/>
</dbReference>
<evidence type="ECO:0000313" key="1">
    <source>
        <dbReference type="EMBL" id="KAJ8959704.1"/>
    </source>
</evidence>
<comment type="caution">
    <text evidence="1">The sequence shown here is derived from an EMBL/GenBank/DDBJ whole genome shotgun (WGS) entry which is preliminary data.</text>
</comment>
<reference evidence="1" key="1">
    <citation type="journal article" date="2023" name="Insect Mol. Biol.">
        <title>Genome sequencing provides insights into the evolution of gene families encoding plant cell wall-degrading enzymes in longhorned beetles.</title>
        <authorList>
            <person name="Shin N.R."/>
            <person name="Okamura Y."/>
            <person name="Kirsch R."/>
            <person name="Pauchet Y."/>
        </authorList>
    </citation>
    <scope>NUCLEOTIDE SEQUENCE</scope>
    <source>
        <strain evidence="1">AMC_N1</strain>
    </source>
</reference>
<gene>
    <name evidence="1" type="ORF">NQ318_021896</name>
</gene>
<organism evidence="1 2">
    <name type="scientific">Aromia moschata</name>
    <dbReference type="NCBI Taxonomy" id="1265417"/>
    <lineage>
        <taxon>Eukaryota</taxon>
        <taxon>Metazoa</taxon>
        <taxon>Ecdysozoa</taxon>
        <taxon>Arthropoda</taxon>
        <taxon>Hexapoda</taxon>
        <taxon>Insecta</taxon>
        <taxon>Pterygota</taxon>
        <taxon>Neoptera</taxon>
        <taxon>Endopterygota</taxon>
        <taxon>Coleoptera</taxon>
        <taxon>Polyphaga</taxon>
        <taxon>Cucujiformia</taxon>
        <taxon>Chrysomeloidea</taxon>
        <taxon>Cerambycidae</taxon>
        <taxon>Cerambycinae</taxon>
        <taxon>Callichromatini</taxon>
        <taxon>Aromia</taxon>
    </lineage>
</organism>
<evidence type="ECO:0008006" key="3">
    <source>
        <dbReference type="Google" id="ProtNLM"/>
    </source>
</evidence>
<protein>
    <recommendedName>
        <fullName evidence="3">Transposase</fullName>
    </recommendedName>
</protein>
<dbReference type="GO" id="GO:0003676">
    <property type="term" value="F:nucleic acid binding"/>
    <property type="evidence" value="ECO:0007669"/>
    <property type="project" value="InterPro"/>
</dbReference>
<dbReference type="InterPro" id="IPR036397">
    <property type="entry name" value="RNaseH_sf"/>
</dbReference>
<keyword evidence="2" id="KW-1185">Reference proteome</keyword>